<dbReference type="EMBL" id="AP024702">
    <property type="protein sequence ID" value="BCX49181.1"/>
    <property type="molecule type" value="Genomic_DNA"/>
</dbReference>
<comment type="subcellular location">
    <subcellularLocation>
        <location evidence="1">Cell envelope</location>
    </subcellularLocation>
</comment>
<dbReference type="Pfam" id="PF01297">
    <property type="entry name" value="ZnuA"/>
    <property type="match status" value="1"/>
</dbReference>
<evidence type="ECO:0000256" key="7">
    <source>
        <dbReference type="SAM" id="SignalP"/>
    </source>
</evidence>
<dbReference type="PANTHER" id="PTHR42953:SF1">
    <property type="entry name" value="METAL-BINDING PROTEIN HI_0362-RELATED"/>
    <property type="match status" value="1"/>
</dbReference>
<dbReference type="InterPro" id="IPR006127">
    <property type="entry name" value="ZnuA-like"/>
</dbReference>
<organism evidence="8 9">
    <name type="scientific">Haloferula helveola</name>
    <dbReference type="NCBI Taxonomy" id="490095"/>
    <lineage>
        <taxon>Bacteria</taxon>
        <taxon>Pseudomonadati</taxon>
        <taxon>Verrucomicrobiota</taxon>
        <taxon>Verrucomicrobiia</taxon>
        <taxon>Verrucomicrobiales</taxon>
        <taxon>Verrucomicrobiaceae</taxon>
        <taxon>Haloferula</taxon>
    </lineage>
</organism>
<evidence type="ECO:0000256" key="3">
    <source>
        <dbReference type="ARBA" id="ARBA00022448"/>
    </source>
</evidence>
<name>A0ABM7RBZ2_9BACT</name>
<dbReference type="Proteomes" id="UP001374893">
    <property type="component" value="Chromosome"/>
</dbReference>
<evidence type="ECO:0000313" key="9">
    <source>
        <dbReference type="Proteomes" id="UP001374893"/>
    </source>
</evidence>
<proteinExistence type="inferred from homology"/>
<dbReference type="PRINTS" id="PR00691">
    <property type="entry name" value="ADHESINB"/>
</dbReference>
<dbReference type="PRINTS" id="PR00690">
    <property type="entry name" value="ADHESNFAMILY"/>
</dbReference>
<feature type="chain" id="PRO_5046450940" evidence="7">
    <location>
        <begin position="22"/>
        <end position="295"/>
    </location>
</feature>
<evidence type="ECO:0000256" key="2">
    <source>
        <dbReference type="ARBA" id="ARBA00011028"/>
    </source>
</evidence>
<keyword evidence="3 6" id="KW-0813">Transport</keyword>
<dbReference type="InterPro" id="IPR050492">
    <property type="entry name" value="Bact_metal-bind_prot9"/>
</dbReference>
<keyword evidence="9" id="KW-1185">Reference proteome</keyword>
<sequence length="295" mass="32063">MVPAVARILACLILFALGCHAEELKVATLHPLLADLARQVGGDRVEVVELVTRNDDPHHFEPTPATLRKATGMDLCLASGMGLESYLPSLKSILPEGARLVEIGSGLPTLAGSCDHPDHHHDEGDTDPHWWHSVDAFRRAATSTAATFAEADPDGADYYRSRSMTYRRKLDQLERWTRRELARVPAEKRTLATAHAAFGYFCHEYGFTALPVQGVNREQMPDAASLASLIGKLRDSGVTAIFPETSSNPKILEALTADTGIRIADPLISDGTTTDSYEAMVRHNVETIVGALGTK</sequence>
<dbReference type="InterPro" id="IPR006129">
    <property type="entry name" value="AdhesinB"/>
</dbReference>
<evidence type="ECO:0000256" key="1">
    <source>
        <dbReference type="ARBA" id="ARBA00004196"/>
    </source>
</evidence>
<dbReference type="InterPro" id="IPR006128">
    <property type="entry name" value="Lipoprotein_PsaA-like"/>
</dbReference>
<keyword evidence="4" id="KW-0479">Metal-binding</keyword>
<evidence type="ECO:0000256" key="6">
    <source>
        <dbReference type="RuleBase" id="RU003512"/>
    </source>
</evidence>
<comment type="similarity">
    <text evidence="2 6">Belongs to the bacterial solute-binding protein 9 family.</text>
</comment>
<evidence type="ECO:0000313" key="8">
    <source>
        <dbReference type="EMBL" id="BCX49181.1"/>
    </source>
</evidence>
<accession>A0ABM7RBZ2</accession>
<dbReference type="SUPFAM" id="SSF53807">
    <property type="entry name" value="Helical backbone' metal receptor"/>
    <property type="match status" value="1"/>
</dbReference>
<keyword evidence="5 7" id="KW-0732">Signal</keyword>
<gene>
    <name evidence="8" type="ORF">HAHE_30890</name>
</gene>
<feature type="signal peptide" evidence="7">
    <location>
        <begin position="1"/>
        <end position="21"/>
    </location>
</feature>
<dbReference type="Gene3D" id="3.40.50.1980">
    <property type="entry name" value="Nitrogenase molybdenum iron protein domain"/>
    <property type="match status" value="2"/>
</dbReference>
<dbReference type="PROSITE" id="PS51257">
    <property type="entry name" value="PROKAR_LIPOPROTEIN"/>
    <property type="match status" value="1"/>
</dbReference>
<evidence type="ECO:0000256" key="5">
    <source>
        <dbReference type="ARBA" id="ARBA00022729"/>
    </source>
</evidence>
<protein>
    <submittedName>
        <fullName evidence="8">ABC transporter substrate-binding protein</fullName>
    </submittedName>
</protein>
<evidence type="ECO:0000256" key="4">
    <source>
        <dbReference type="ARBA" id="ARBA00022723"/>
    </source>
</evidence>
<dbReference type="PANTHER" id="PTHR42953">
    <property type="entry name" value="HIGH-AFFINITY ZINC UPTAKE SYSTEM PROTEIN ZNUA-RELATED"/>
    <property type="match status" value="1"/>
</dbReference>
<reference evidence="8 9" key="1">
    <citation type="submission" date="2021-06" db="EMBL/GenBank/DDBJ databases">
        <title>Complete genome of Haloferula helveola possessing various polysaccharide degrading enzymes.</title>
        <authorList>
            <person name="Takami H."/>
            <person name="Huang C."/>
            <person name="Hamasaki K."/>
        </authorList>
    </citation>
    <scope>NUCLEOTIDE SEQUENCE [LARGE SCALE GENOMIC DNA]</scope>
    <source>
        <strain evidence="8 9">CN-1</strain>
    </source>
</reference>